<reference evidence="2" key="1">
    <citation type="journal article" date="2020" name="mSystems">
        <title>Genome- and Community-Level Interaction Insights into Carbon Utilization and Element Cycling Functions of Hydrothermarchaeota in Hydrothermal Sediment.</title>
        <authorList>
            <person name="Zhou Z."/>
            <person name="Liu Y."/>
            <person name="Xu W."/>
            <person name="Pan J."/>
            <person name="Luo Z.H."/>
            <person name="Li M."/>
        </authorList>
    </citation>
    <scope>NUCLEOTIDE SEQUENCE [LARGE SCALE GENOMIC DNA]</scope>
    <source>
        <strain evidence="2">HyVt-570</strain>
    </source>
</reference>
<accession>A0A7C4VHQ5</accession>
<evidence type="ECO:0000259" key="1">
    <source>
        <dbReference type="Pfam" id="PF14332"/>
    </source>
</evidence>
<dbReference type="Proteomes" id="UP000885759">
    <property type="component" value="Unassembled WGS sequence"/>
</dbReference>
<evidence type="ECO:0000313" key="2">
    <source>
        <dbReference type="EMBL" id="HGY10470.1"/>
    </source>
</evidence>
<organism evidence="2">
    <name type="scientific">Oceanithermus profundus</name>
    <dbReference type="NCBI Taxonomy" id="187137"/>
    <lineage>
        <taxon>Bacteria</taxon>
        <taxon>Thermotogati</taxon>
        <taxon>Deinococcota</taxon>
        <taxon>Deinococci</taxon>
        <taxon>Thermales</taxon>
        <taxon>Thermaceae</taxon>
        <taxon>Oceanithermus</taxon>
    </lineage>
</organism>
<name>A0A7C4VHQ5_9DEIN</name>
<proteinExistence type="predicted"/>
<dbReference type="InterPro" id="IPR025497">
    <property type="entry name" value="PatA-like_N"/>
</dbReference>
<dbReference type="Pfam" id="PF14332">
    <property type="entry name" value="DUF4388"/>
    <property type="match status" value="1"/>
</dbReference>
<comment type="caution">
    <text evidence="2">The sequence shown here is derived from an EMBL/GenBank/DDBJ whole genome shotgun (WGS) entry which is preliminary data.</text>
</comment>
<dbReference type="EMBL" id="DRPZ01000267">
    <property type="protein sequence ID" value="HGY10470.1"/>
    <property type="molecule type" value="Genomic_DNA"/>
</dbReference>
<protein>
    <submittedName>
        <fullName evidence="2">DUF4388 domain-containing protein</fullName>
    </submittedName>
</protein>
<gene>
    <name evidence="2" type="ORF">ENK37_10560</name>
</gene>
<sequence>MAVFGNLEHISLADLLPMLSSQEGALELFNVPGHPNTTLYVRKGTLCCLHVAGKPIDALQVRSVVSRLMQAERGSFEFHPGARPRRSTMVLGLPLQGLVLAASAMSDELKEARDVLPHPDTLFRLVRIEPVEDRGITDFLDRTRALLITGASSRELAERIGLPLDDVRLYLLRLRQLGLVLPVRVRSEALPPVRKGLAQRLLGALKKRFGRRG</sequence>
<dbReference type="AlphaFoldDB" id="A0A7C4VHQ5"/>
<feature type="domain" description="PatA-like N-terminal" evidence="1">
    <location>
        <begin position="5"/>
        <end position="109"/>
    </location>
</feature>